<dbReference type="InterPro" id="IPR032514">
    <property type="entry name" value="GtaA_central"/>
</dbReference>
<feature type="chain" id="PRO_5004825687" description="Glutaminase" evidence="1">
    <location>
        <begin position="21"/>
        <end position="814"/>
    </location>
</feature>
<dbReference type="Pfam" id="PF16335">
    <property type="entry name" value="GtaA_6_Hairpin"/>
    <property type="match status" value="3"/>
</dbReference>
<reference evidence="4 5" key="1">
    <citation type="submission" date="2013-03" db="EMBL/GenBank/DDBJ databases">
        <title>The Genome Sequence of Phialophora europaea CBS 101466.</title>
        <authorList>
            <consortium name="The Broad Institute Genomics Platform"/>
            <person name="Cuomo C."/>
            <person name="de Hoog S."/>
            <person name="Gorbushina A."/>
            <person name="Walker B."/>
            <person name="Young S.K."/>
            <person name="Zeng Q."/>
            <person name="Gargeya S."/>
            <person name="Fitzgerald M."/>
            <person name="Haas B."/>
            <person name="Abouelleil A."/>
            <person name="Allen A.W."/>
            <person name="Alvarado L."/>
            <person name="Arachchi H.M."/>
            <person name="Berlin A.M."/>
            <person name="Chapman S.B."/>
            <person name="Gainer-Dewar J."/>
            <person name="Goldberg J."/>
            <person name="Griggs A."/>
            <person name="Gujja S."/>
            <person name="Hansen M."/>
            <person name="Howarth C."/>
            <person name="Imamovic A."/>
            <person name="Ireland A."/>
            <person name="Larimer J."/>
            <person name="McCowan C."/>
            <person name="Murphy C."/>
            <person name="Pearson M."/>
            <person name="Poon T.W."/>
            <person name="Priest M."/>
            <person name="Roberts A."/>
            <person name="Saif S."/>
            <person name="Shea T."/>
            <person name="Sisk P."/>
            <person name="Sykes S."/>
            <person name="Wortman J."/>
            <person name="Nusbaum C."/>
            <person name="Birren B."/>
        </authorList>
    </citation>
    <scope>NUCLEOTIDE SEQUENCE [LARGE SCALE GENOMIC DNA]</scope>
    <source>
        <strain evidence="4 5">CBS 101466</strain>
    </source>
</reference>
<protein>
    <recommendedName>
        <fullName evidence="6">Glutaminase</fullName>
    </recommendedName>
</protein>
<dbReference type="HOGENOM" id="CLU_008020_1_0_1"/>
<dbReference type="EMBL" id="KB822712">
    <property type="protein sequence ID" value="ETN45762.1"/>
    <property type="molecule type" value="Genomic_DNA"/>
</dbReference>
<dbReference type="eggNOG" id="ENOG502QPQS">
    <property type="taxonomic scope" value="Eukaryota"/>
</dbReference>
<dbReference type="PANTHER" id="PTHR31987:SF12">
    <property type="entry name" value="PUTATIVE (AFU_ORTHOLOGUE AFUA_3G10910)-RELATED"/>
    <property type="match status" value="1"/>
</dbReference>
<keyword evidence="1" id="KW-0732">Signal</keyword>
<sequence>MRALTALALVAAAVLPTASCSRLTPPVLPLTVRNPYLSTWLSHARDEPWEHWPQFWTGRSIGFSVMASIPEERTSYPLLGRPQDSLRPDDEAYRIAHPVYKGAQYDASTTNLSYLIPSPSYANESVEITLSFLSPITPDSTVRQAIPASYFTVSVSGPVDVDIYTDLNGQWVSGDRGKKIVWGLDHHSLGAKHGIKSFHVRREHEEVLHEISDMGEWGTLYFTAPADVRHEAGVSAELRQRFSRTGTLQNEVDNHFRGIMEEEPVFAFAKSFKANATSHGESQQITFTIAHLRDPVAKFASARGMTLMRPLWKSYFPTDEEVLQFHYLDFEHASKLASLYSDRLAKDAYKSGSDDYRDIVAVSARQVLGATEFAGTPDDPILFLKEISSNGDFQTIDVIFPAFPFFLYTQPKWLAYLLEPLIEHMLSGQYPNSYAMHDLGVFPNAVGHPDGNDEYMPVEECGNILIMGLALANAIKDDTHLAPANFEAVSVPLHLQATPKEDGIVALNVGDADGIQFIDAPWRGDILGKKQARDWITRSYKLWKQWTGYLVDFSLRPENQLSTDDFAGWLELQTNLALKGIIGIKAMAGLAEIIDEKADYKKYTNISSVYVRKWEEYGTSRDGTHMKLSYNWYGSWTILYNLYADSLLCFHLGGDSDLSIGHGGEQKPLKPIKGDHDGFVPKHIYQMQSDWYYNVRQKYGVPLDSRHRYTKTDWEFFAMAVTAPRVRAEILQLKALWVNETTSQDPLTDLHWTHHDGDSFQRFMARPVVGGHFAFLTLERACDGKAMSGLTYLDDSIVDDQKQQQQVDVERMEL</sequence>
<proteinExistence type="predicted"/>
<name>W2SAN4_CYPE1</name>
<dbReference type="InParanoid" id="W2SAN4"/>
<accession>W2SAN4</accession>
<dbReference type="GeneID" id="19976934"/>
<feature type="signal peptide" evidence="1">
    <location>
        <begin position="1"/>
        <end position="20"/>
    </location>
</feature>
<dbReference type="InterPro" id="IPR033433">
    <property type="entry name" value="GtaA_N"/>
</dbReference>
<evidence type="ECO:0000313" key="4">
    <source>
        <dbReference type="EMBL" id="ETN45762.1"/>
    </source>
</evidence>
<evidence type="ECO:0008006" key="6">
    <source>
        <dbReference type="Google" id="ProtNLM"/>
    </source>
</evidence>
<evidence type="ECO:0000259" key="2">
    <source>
        <dbReference type="Pfam" id="PF16335"/>
    </source>
</evidence>
<feature type="domain" description="Glutaminase A N-terminal" evidence="3">
    <location>
        <begin position="123"/>
        <end position="339"/>
    </location>
</feature>
<dbReference type="OrthoDB" id="431715at2759"/>
<gene>
    <name evidence="4" type="ORF">HMPREF1541_09595</name>
</gene>
<dbReference type="Pfam" id="PF17168">
    <property type="entry name" value="DUF5127"/>
    <property type="match status" value="1"/>
</dbReference>
<keyword evidence="5" id="KW-1185">Reference proteome</keyword>
<evidence type="ECO:0000313" key="5">
    <source>
        <dbReference type="Proteomes" id="UP000030752"/>
    </source>
</evidence>
<evidence type="ECO:0000259" key="3">
    <source>
        <dbReference type="Pfam" id="PF17168"/>
    </source>
</evidence>
<feature type="domain" description="Glutaminase A central" evidence="2">
    <location>
        <begin position="530"/>
        <end position="652"/>
    </location>
</feature>
<dbReference type="InterPro" id="IPR052743">
    <property type="entry name" value="Glutaminase_GtaA"/>
</dbReference>
<dbReference type="VEuPathDB" id="FungiDB:HMPREF1541_09595"/>
<dbReference type="RefSeq" id="XP_008712490.1">
    <property type="nucleotide sequence ID" value="XM_008714268.1"/>
</dbReference>
<dbReference type="Proteomes" id="UP000030752">
    <property type="component" value="Unassembled WGS sequence"/>
</dbReference>
<feature type="domain" description="Glutaminase A central" evidence="2">
    <location>
        <begin position="353"/>
        <end position="480"/>
    </location>
</feature>
<feature type="domain" description="Glutaminase A central" evidence="2">
    <location>
        <begin position="679"/>
        <end position="776"/>
    </location>
</feature>
<organism evidence="4 5">
    <name type="scientific">Cyphellophora europaea (strain CBS 101466)</name>
    <name type="common">Phialophora europaea</name>
    <dbReference type="NCBI Taxonomy" id="1220924"/>
    <lineage>
        <taxon>Eukaryota</taxon>
        <taxon>Fungi</taxon>
        <taxon>Dikarya</taxon>
        <taxon>Ascomycota</taxon>
        <taxon>Pezizomycotina</taxon>
        <taxon>Eurotiomycetes</taxon>
        <taxon>Chaetothyriomycetidae</taxon>
        <taxon>Chaetothyriales</taxon>
        <taxon>Cyphellophoraceae</taxon>
        <taxon>Cyphellophora</taxon>
    </lineage>
</organism>
<evidence type="ECO:0000256" key="1">
    <source>
        <dbReference type="SAM" id="SignalP"/>
    </source>
</evidence>
<dbReference type="AlphaFoldDB" id="W2SAN4"/>
<dbReference type="STRING" id="1220924.W2SAN4"/>
<dbReference type="PANTHER" id="PTHR31987">
    <property type="entry name" value="GLUTAMINASE A-RELATED"/>
    <property type="match status" value="1"/>
</dbReference>